<sequence length="664" mass="72270">GDSGTRDSDASDSYGTAMDVEQSDVVAAKETRSLVKSAGDGSAEEQPTAQPVVKTSNSSARQNHGPEESENNALSDSNDKEAPESSEIKSSAASDESHRKAAQVQQQLEDTLSKIKASLQEVKQEREQLDKSKRELADLRAEIKEDRAKFESLKDSLDKRYGGLQKSIESFSTKMSSTSHETESKLRLLIEESRSNLKHESARAVKSMSSTKDELRANLVAEIATIRDAASESIVRSVDGIVAKARVDLQRLMDETGDAHRPTGVDVGNLNAGHHEETRNEKEQSHLHEPQATAKLPKARHDNQAMATRDEYGDDKPTIDASLNATPLRDSNLSPPPKAASGAKKNIKITAKRLSAAPPGSAMTASATFSTKTTPQQGNHGKKGHPKKSSLEAELRNEFSVIQSPHSSRCNSARQMQNESTNFKANEGSKQLPPAPEYDARADDQPKVNPTKESSTNPARSLPSKKHREVRKSEGAIKSATRRSASSNPRQPARATSKSTKKRAHSATNPLRSPRRSKRLKETARAEQAPKALTAMERSDAKTQSTKGKPAYSTLEEDAKPSQPTLEGKPRAPSEAFDLDSNNETFDPLLGTQVTFADAEDMAGVVPGLDESEAYEEAPKAKQHLSIFGGRLGGWASGKSRARKKKRMMTKKKKRSSAIELDFD</sequence>
<feature type="region of interest" description="Disordered" evidence="1">
    <location>
        <begin position="1"/>
        <end position="108"/>
    </location>
</feature>
<evidence type="ECO:0000256" key="1">
    <source>
        <dbReference type="SAM" id="MobiDB-lite"/>
    </source>
</evidence>
<name>K0RLC1_THAOC</name>
<feature type="compositionally biased region" description="Basic and acidic residues" evidence="1">
    <location>
        <begin position="273"/>
        <end position="289"/>
    </location>
</feature>
<gene>
    <name evidence="2" type="ORF">THAOC_26473</name>
</gene>
<evidence type="ECO:0000313" key="2">
    <source>
        <dbReference type="EMBL" id="EJK53985.1"/>
    </source>
</evidence>
<dbReference type="AlphaFoldDB" id="K0RLC1"/>
<protein>
    <submittedName>
        <fullName evidence="2">Uncharacterized protein</fullName>
    </submittedName>
</protein>
<proteinExistence type="predicted"/>
<accession>K0RLC1</accession>
<feature type="region of interest" description="Disordered" evidence="1">
    <location>
        <begin position="636"/>
        <end position="664"/>
    </location>
</feature>
<feature type="compositionally biased region" description="Polar residues" evidence="1">
    <location>
        <begin position="321"/>
        <end position="333"/>
    </location>
</feature>
<feature type="compositionally biased region" description="Basic residues" evidence="1">
    <location>
        <begin position="640"/>
        <end position="656"/>
    </location>
</feature>
<feature type="compositionally biased region" description="Polar residues" evidence="1">
    <location>
        <begin position="363"/>
        <end position="379"/>
    </location>
</feature>
<feature type="compositionally biased region" description="Polar residues" evidence="1">
    <location>
        <begin position="482"/>
        <end position="498"/>
    </location>
</feature>
<feature type="compositionally biased region" description="Basic and acidic residues" evidence="1">
    <location>
        <begin position="299"/>
        <end position="318"/>
    </location>
</feature>
<organism evidence="2 3">
    <name type="scientific">Thalassiosira oceanica</name>
    <name type="common">Marine diatom</name>
    <dbReference type="NCBI Taxonomy" id="159749"/>
    <lineage>
        <taxon>Eukaryota</taxon>
        <taxon>Sar</taxon>
        <taxon>Stramenopiles</taxon>
        <taxon>Ochrophyta</taxon>
        <taxon>Bacillariophyta</taxon>
        <taxon>Coscinodiscophyceae</taxon>
        <taxon>Thalassiosirophycidae</taxon>
        <taxon>Thalassiosirales</taxon>
        <taxon>Thalassiosiraceae</taxon>
        <taxon>Thalassiosira</taxon>
    </lineage>
</organism>
<feature type="compositionally biased region" description="Basic and acidic residues" evidence="1">
    <location>
        <begin position="77"/>
        <end position="87"/>
    </location>
</feature>
<comment type="caution">
    <text evidence="2">The sequence shown here is derived from an EMBL/GenBank/DDBJ whole genome shotgun (WGS) entry which is preliminary data.</text>
</comment>
<feature type="non-terminal residue" evidence="2">
    <location>
        <position position="1"/>
    </location>
</feature>
<reference evidence="2 3" key="1">
    <citation type="journal article" date="2012" name="Genome Biol.">
        <title>Genome and low-iron response of an oceanic diatom adapted to chronic iron limitation.</title>
        <authorList>
            <person name="Lommer M."/>
            <person name="Specht M."/>
            <person name="Roy A.S."/>
            <person name="Kraemer L."/>
            <person name="Andreson R."/>
            <person name="Gutowska M.A."/>
            <person name="Wolf J."/>
            <person name="Bergner S.V."/>
            <person name="Schilhabel M.B."/>
            <person name="Klostermeier U.C."/>
            <person name="Beiko R.G."/>
            <person name="Rosenstiel P."/>
            <person name="Hippler M."/>
            <person name="Laroche J."/>
        </authorList>
    </citation>
    <scope>NUCLEOTIDE SEQUENCE [LARGE SCALE GENOMIC DNA]</scope>
    <source>
        <strain evidence="2 3">CCMP1005</strain>
    </source>
</reference>
<evidence type="ECO:0000313" key="3">
    <source>
        <dbReference type="Proteomes" id="UP000266841"/>
    </source>
</evidence>
<feature type="compositionally biased region" description="Polar residues" evidence="1">
    <location>
        <begin position="400"/>
        <end position="424"/>
    </location>
</feature>
<dbReference type="Proteomes" id="UP000266841">
    <property type="component" value="Unassembled WGS sequence"/>
</dbReference>
<feature type="region of interest" description="Disordered" evidence="1">
    <location>
        <begin position="256"/>
        <end position="585"/>
    </location>
</feature>
<feature type="compositionally biased region" description="Polar residues" evidence="1">
    <location>
        <begin position="45"/>
        <end position="62"/>
    </location>
</feature>
<dbReference type="EMBL" id="AGNL01036610">
    <property type="protein sequence ID" value="EJK53985.1"/>
    <property type="molecule type" value="Genomic_DNA"/>
</dbReference>
<keyword evidence="3" id="KW-1185">Reference proteome</keyword>